<name>A0A077LSW5_9MICO</name>
<dbReference type="InterPro" id="IPR037401">
    <property type="entry name" value="SnoaL-like"/>
</dbReference>
<accession>A0A077LSW5</accession>
<proteinExistence type="predicted"/>
<dbReference type="AlphaFoldDB" id="A0A077LSW5"/>
<keyword evidence="3" id="KW-1185">Reference proteome</keyword>
<dbReference type="InterPro" id="IPR032710">
    <property type="entry name" value="NTF2-like_dom_sf"/>
</dbReference>
<dbReference type="Gene3D" id="3.10.450.50">
    <property type="match status" value="1"/>
</dbReference>
<dbReference type="Pfam" id="PF12680">
    <property type="entry name" value="SnoaL_2"/>
    <property type="match status" value="1"/>
</dbReference>
<dbReference type="EMBL" id="CAJB01000024">
    <property type="protein sequence ID" value="CCH76323.1"/>
    <property type="molecule type" value="Genomic_DNA"/>
</dbReference>
<organism evidence="2 3">
    <name type="scientific">Nostocoides japonicum T1-X7</name>
    <dbReference type="NCBI Taxonomy" id="1194083"/>
    <lineage>
        <taxon>Bacteria</taxon>
        <taxon>Bacillati</taxon>
        <taxon>Actinomycetota</taxon>
        <taxon>Actinomycetes</taxon>
        <taxon>Micrococcales</taxon>
        <taxon>Intrasporangiaceae</taxon>
        <taxon>Nostocoides</taxon>
    </lineage>
</organism>
<evidence type="ECO:0000313" key="3">
    <source>
        <dbReference type="Proteomes" id="UP000035721"/>
    </source>
</evidence>
<dbReference type="Proteomes" id="UP000035721">
    <property type="component" value="Unassembled WGS sequence"/>
</dbReference>
<sequence length="137" mass="14822">MGTVLESLTEAQNVHDAEGLASHFAVDYRSDQPAHPDRAFSGRTQVLENWTAVFAGVPDFHAELLAWCQDGQVEWGEVAWGGHYVDGSLFSMCGVIVATIDDGQIAAARLYVETVERSGADIDAAVEQLYRPPGEDA</sequence>
<protein>
    <recommendedName>
        <fullName evidence="1">SnoaL-like domain-containing protein</fullName>
    </recommendedName>
</protein>
<feature type="domain" description="SnoaL-like" evidence="1">
    <location>
        <begin position="8"/>
        <end position="107"/>
    </location>
</feature>
<dbReference type="SUPFAM" id="SSF54427">
    <property type="entry name" value="NTF2-like"/>
    <property type="match status" value="1"/>
</dbReference>
<comment type="caution">
    <text evidence="2">The sequence shown here is derived from an EMBL/GenBank/DDBJ whole genome shotgun (WGS) entry which is preliminary data.</text>
</comment>
<dbReference type="RefSeq" id="WP_048549911.1">
    <property type="nucleotide sequence ID" value="NZ_HF570958.1"/>
</dbReference>
<evidence type="ECO:0000313" key="2">
    <source>
        <dbReference type="EMBL" id="CCH76323.1"/>
    </source>
</evidence>
<gene>
    <name evidence="2" type="ORF">BN12_120005</name>
</gene>
<reference evidence="2 3" key="1">
    <citation type="journal article" date="2013" name="ISME J.">
        <title>A metabolic model for members of the genus Tetrasphaera involved in enhanced biological phosphorus removal.</title>
        <authorList>
            <person name="Kristiansen R."/>
            <person name="Nguyen H.T.T."/>
            <person name="Saunders A.M."/>
            <person name="Nielsen J.L."/>
            <person name="Wimmer R."/>
            <person name="Le V.Q."/>
            <person name="McIlroy S.J."/>
            <person name="Petrovski S."/>
            <person name="Seviour R.J."/>
            <person name="Calteau A."/>
            <person name="Nielsen K.L."/>
            <person name="Nielsen P.H."/>
        </authorList>
    </citation>
    <scope>NUCLEOTIDE SEQUENCE [LARGE SCALE GENOMIC DNA]</scope>
    <source>
        <strain evidence="2 3">T1-X7</strain>
    </source>
</reference>
<evidence type="ECO:0000259" key="1">
    <source>
        <dbReference type="Pfam" id="PF12680"/>
    </source>
</evidence>
<dbReference type="STRING" id="1194083.BN12_120005"/>